<dbReference type="AlphaFoldDB" id="A0A086ZIV9"/>
<dbReference type="GeneID" id="303204654"/>
<feature type="active site" description="Acyl-thioester intermediate" evidence="2">
    <location>
        <position position="304"/>
    </location>
</feature>
<keyword evidence="6" id="KW-1185">Reference proteome</keyword>
<organism evidence="5 6">
    <name type="scientific">Bifidobacterium boum</name>
    <dbReference type="NCBI Taxonomy" id="78343"/>
    <lineage>
        <taxon>Bacteria</taxon>
        <taxon>Bacillati</taxon>
        <taxon>Actinomycetota</taxon>
        <taxon>Actinomycetes</taxon>
        <taxon>Bifidobacteriales</taxon>
        <taxon>Bifidobacteriaceae</taxon>
        <taxon>Bifidobacterium</taxon>
    </lineage>
</organism>
<feature type="region of interest" description="Disordered" evidence="3">
    <location>
        <begin position="148"/>
        <end position="173"/>
    </location>
</feature>
<evidence type="ECO:0000256" key="2">
    <source>
        <dbReference type="PIRSR" id="PIRSR605754-1"/>
    </source>
</evidence>
<dbReference type="RefSeq" id="WP_051616601.1">
    <property type="nucleotide sequence ID" value="NZ_JGYQ01000016.1"/>
</dbReference>
<evidence type="ECO:0000256" key="3">
    <source>
        <dbReference type="SAM" id="MobiDB-lite"/>
    </source>
</evidence>
<dbReference type="CDD" id="cd05827">
    <property type="entry name" value="Sortase_C"/>
    <property type="match status" value="1"/>
</dbReference>
<dbReference type="GO" id="GO:0016787">
    <property type="term" value="F:hydrolase activity"/>
    <property type="evidence" value="ECO:0007669"/>
    <property type="project" value="UniProtKB-KW"/>
</dbReference>
<protein>
    <submittedName>
        <fullName evidence="5">Sortase</fullName>
    </submittedName>
</protein>
<feature type="compositionally biased region" description="Polar residues" evidence="3">
    <location>
        <begin position="11"/>
        <end position="34"/>
    </location>
</feature>
<accession>A0A086ZIV9</accession>
<keyword evidence="4" id="KW-0812">Transmembrane</keyword>
<sequence>MRHNQHRGHTTDQQDASNVSRPDTPSTPGDTQTEAAPSGTASSGATAFVPNPGTMPELFAPDHAERMRRARSARLQARIFTAIAIICAIVGVSIIGYPYLLQFIDHQHQAQLAAQVDKNVSGWPYPQAKEALAAARAYNRKLAAEGQPTIGEAQDPFTTDSGRSTTNDDNDSMSAQDATYMSLLNASNDGIMGSIVIPKISVNLPIYHGTSANSLNRGSGHLYGTSLPVGGKNTHAVLTGHRGMVNALMFTRIDELNKGDDFYVKVMGKTLAYQVDSITVILPTEGDRYLRIRPGEDRVTLMTCTPYGVNTHRLLVSGHRVRMPVPAPYPQDARGDSRLLGVIITAAALAITLIGWTVLHRNNRWMPIQHTTNRHGY</sequence>
<dbReference type="Pfam" id="PF04203">
    <property type="entry name" value="Sortase"/>
    <property type="match status" value="1"/>
</dbReference>
<proteinExistence type="predicted"/>
<dbReference type="Proteomes" id="UP000029093">
    <property type="component" value="Unassembled WGS sequence"/>
</dbReference>
<dbReference type="NCBIfam" id="NF033745">
    <property type="entry name" value="class_C_sortase"/>
    <property type="match status" value="1"/>
</dbReference>
<feature type="compositionally biased region" description="Polar residues" evidence="3">
    <location>
        <begin position="156"/>
        <end position="173"/>
    </location>
</feature>
<feature type="region of interest" description="Disordered" evidence="3">
    <location>
        <begin position="1"/>
        <end position="57"/>
    </location>
</feature>
<dbReference type="InterPro" id="IPR005754">
    <property type="entry name" value="Sortase"/>
</dbReference>
<dbReference type="NCBIfam" id="TIGR01076">
    <property type="entry name" value="sortase_fam"/>
    <property type="match status" value="1"/>
</dbReference>
<dbReference type="InterPro" id="IPR023365">
    <property type="entry name" value="Sortase_dom-sf"/>
</dbReference>
<feature type="transmembrane region" description="Helical" evidence="4">
    <location>
        <begin position="339"/>
        <end position="359"/>
    </location>
</feature>
<dbReference type="OrthoDB" id="5242161at2"/>
<evidence type="ECO:0000256" key="1">
    <source>
        <dbReference type="ARBA" id="ARBA00022801"/>
    </source>
</evidence>
<evidence type="ECO:0000313" key="6">
    <source>
        <dbReference type="Proteomes" id="UP000029093"/>
    </source>
</evidence>
<keyword evidence="4" id="KW-1133">Transmembrane helix</keyword>
<dbReference type="EMBL" id="JGYQ01000016">
    <property type="protein sequence ID" value="KFI46459.1"/>
    <property type="molecule type" value="Genomic_DNA"/>
</dbReference>
<dbReference type="SUPFAM" id="SSF63817">
    <property type="entry name" value="Sortase"/>
    <property type="match status" value="1"/>
</dbReference>
<keyword evidence="1" id="KW-0378">Hydrolase</keyword>
<comment type="caution">
    <text evidence="5">The sequence shown here is derived from an EMBL/GenBank/DDBJ whole genome shotgun (WGS) entry which is preliminary data.</text>
</comment>
<keyword evidence="4" id="KW-0472">Membrane</keyword>
<feature type="compositionally biased region" description="Low complexity" evidence="3">
    <location>
        <begin position="35"/>
        <end position="47"/>
    </location>
</feature>
<name>A0A086ZIV9_9BIFI</name>
<dbReference type="InterPro" id="IPR042002">
    <property type="entry name" value="Sortase_C"/>
</dbReference>
<feature type="active site" description="Proton donor/acceptor" evidence="2">
    <location>
        <position position="241"/>
    </location>
</feature>
<evidence type="ECO:0000256" key="4">
    <source>
        <dbReference type="SAM" id="Phobius"/>
    </source>
</evidence>
<reference evidence="5 6" key="1">
    <citation type="submission" date="2014-03" db="EMBL/GenBank/DDBJ databases">
        <title>Genomics of Bifidobacteria.</title>
        <authorList>
            <person name="Ventura M."/>
            <person name="Milani C."/>
            <person name="Lugli G.A."/>
        </authorList>
    </citation>
    <scope>NUCLEOTIDE SEQUENCE [LARGE SCALE GENOMIC DNA]</scope>
    <source>
        <strain evidence="5 6">LMG 10736</strain>
    </source>
</reference>
<gene>
    <name evidence="5" type="ORF">BBOU_1551</name>
</gene>
<feature type="transmembrane region" description="Helical" evidence="4">
    <location>
        <begin position="77"/>
        <end position="100"/>
    </location>
</feature>
<evidence type="ECO:0000313" key="5">
    <source>
        <dbReference type="EMBL" id="KFI46459.1"/>
    </source>
</evidence>
<dbReference type="Gene3D" id="2.40.260.10">
    <property type="entry name" value="Sortase"/>
    <property type="match status" value="1"/>
</dbReference>